<dbReference type="Gene3D" id="4.10.240.10">
    <property type="entry name" value="Zn(2)-C6 fungal-type DNA-binding domain"/>
    <property type="match status" value="1"/>
</dbReference>
<dbReference type="InterPro" id="IPR036864">
    <property type="entry name" value="Zn2-C6_fun-type_DNA-bd_sf"/>
</dbReference>
<feature type="compositionally biased region" description="Polar residues" evidence="3">
    <location>
        <begin position="68"/>
        <end position="80"/>
    </location>
</feature>
<proteinExistence type="predicted"/>
<protein>
    <recommendedName>
        <fullName evidence="4">Zn(2)-C6 fungal-type domain-containing protein</fullName>
    </recommendedName>
</protein>
<dbReference type="InterPro" id="IPR001138">
    <property type="entry name" value="Zn2Cys6_DnaBD"/>
</dbReference>
<dbReference type="OrthoDB" id="4835445at2759"/>
<dbReference type="PANTHER" id="PTHR37534">
    <property type="entry name" value="TRANSCRIPTIONAL ACTIVATOR PROTEIN UGA3"/>
    <property type="match status" value="1"/>
</dbReference>
<dbReference type="CDD" id="cd00067">
    <property type="entry name" value="GAL4"/>
    <property type="match status" value="1"/>
</dbReference>
<dbReference type="GO" id="GO:0008270">
    <property type="term" value="F:zinc ion binding"/>
    <property type="evidence" value="ECO:0007669"/>
    <property type="project" value="InterPro"/>
</dbReference>
<dbReference type="STRING" id="357750.A0A2S6BX67"/>
<keyword evidence="2" id="KW-0539">Nucleus</keyword>
<dbReference type="GO" id="GO:0045944">
    <property type="term" value="P:positive regulation of transcription by RNA polymerase II"/>
    <property type="evidence" value="ECO:0007669"/>
    <property type="project" value="TreeGrafter"/>
</dbReference>
<evidence type="ECO:0000256" key="2">
    <source>
        <dbReference type="ARBA" id="ARBA00023242"/>
    </source>
</evidence>
<dbReference type="SUPFAM" id="SSF57701">
    <property type="entry name" value="Zn2/Cys6 DNA-binding domain"/>
    <property type="match status" value="1"/>
</dbReference>
<dbReference type="EMBL" id="PNEN01001723">
    <property type="protein sequence ID" value="PPJ52068.1"/>
    <property type="molecule type" value="Genomic_DNA"/>
</dbReference>
<dbReference type="GO" id="GO:0000981">
    <property type="term" value="F:DNA-binding transcription factor activity, RNA polymerase II-specific"/>
    <property type="evidence" value="ECO:0007669"/>
    <property type="project" value="InterPro"/>
</dbReference>
<organism evidence="5 6">
    <name type="scientific">Cercospora berteroae</name>
    <dbReference type="NCBI Taxonomy" id="357750"/>
    <lineage>
        <taxon>Eukaryota</taxon>
        <taxon>Fungi</taxon>
        <taxon>Dikarya</taxon>
        <taxon>Ascomycota</taxon>
        <taxon>Pezizomycotina</taxon>
        <taxon>Dothideomycetes</taxon>
        <taxon>Dothideomycetidae</taxon>
        <taxon>Mycosphaerellales</taxon>
        <taxon>Mycosphaerellaceae</taxon>
        <taxon>Cercospora</taxon>
    </lineage>
</organism>
<dbReference type="Pfam" id="PF00172">
    <property type="entry name" value="Zn_clus"/>
    <property type="match status" value="1"/>
</dbReference>
<evidence type="ECO:0000256" key="1">
    <source>
        <dbReference type="ARBA" id="ARBA00004123"/>
    </source>
</evidence>
<feature type="region of interest" description="Disordered" evidence="3">
    <location>
        <begin position="56"/>
        <end position="97"/>
    </location>
</feature>
<dbReference type="PROSITE" id="PS00463">
    <property type="entry name" value="ZN2_CY6_FUNGAL_1"/>
    <property type="match status" value="1"/>
</dbReference>
<name>A0A2S6BX67_9PEZI</name>
<comment type="subcellular location">
    <subcellularLocation>
        <location evidence="1">Nucleus</location>
    </subcellularLocation>
</comment>
<evidence type="ECO:0000313" key="5">
    <source>
        <dbReference type="EMBL" id="PPJ52068.1"/>
    </source>
</evidence>
<dbReference type="SMART" id="SM00066">
    <property type="entry name" value="GAL4"/>
    <property type="match status" value="1"/>
</dbReference>
<dbReference type="GO" id="GO:0000976">
    <property type="term" value="F:transcription cis-regulatory region binding"/>
    <property type="evidence" value="ECO:0007669"/>
    <property type="project" value="TreeGrafter"/>
</dbReference>
<evidence type="ECO:0000259" key="4">
    <source>
        <dbReference type="PROSITE" id="PS50048"/>
    </source>
</evidence>
<comment type="caution">
    <text evidence="5">The sequence shown here is derived from an EMBL/GenBank/DDBJ whole genome shotgun (WGS) entry which is preliminary data.</text>
</comment>
<dbReference type="PANTHER" id="PTHR37534:SF11">
    <property type="entry name" value="ZN(II)2CYS6 TRANSCRIPTION FACTOR (EUROFUNG)"/>
    <property type="match status" value="1"/>
</dbReference>
<accession>A0A2S6BX67</accession>
<evidence type="ECO:0000256" key="3">
    <source>
        <dbReference type="SAM" id="MobiDB-lite"/>
    </source>
</evidence>
<keyword evidence="6" id="KW-1185">Reference proteome</keyword>
<dbReference type="Proteomes" id="UP000237631">
    <property type="component" value="Unassembled WGS sequence"/>
</dbReference>
<dbReference type="GO" id="GO:0005634">
    <property type="term" value="C:nucleus"/>
    <property type="evidence" value="ECO:0007669"/>
    <property type="project" value="UniProtKB-SubCell"/>
</dbReference>
<dbReference type="Pfam" id="PF11951">
    <property type="entry name" value="Fungal_trans_2"/>
    <property type="match status" value="1"/>
</dbReference>
<feature type="compositionally biased region" description="Basic and acidic residues" evidence="3">
    <location>
        <begin position="601"/>
        <end position="610"/>
    </location>
</feature>
<sequence length="687" mass="75762">MKRTVKSSKSRGGCQRCKSKHIKCDETKPACQICIAQGAECPGYTKQLRWSSKHEILTGPPQKRQRTSQDTSLSPTNSNVPDGDVARPPTSDGGERASYQAPVATALGFNDDSALDMYGWPDMEQYGLEDLTFSTLFPGPSPEEAQDASFDTQPFLGGIYGGLSQLIPNGVEPISGNSMTASGDDTIKDDAVAEQLPTPPPKADSSRPASLLKTFYRLAVPNKVPGFSEDDLVSHYFNHVCAIYSCFDSEANQFRKLVAEHCATSSTVRFTIESMAIGHLANFYPHIAVLGNAKRGRAWKSLQQDLQLLRNGKSSIDTVLLSLLLLGVSSSWHQASNLGLQYLFIARDLVQVKLQRNEHSPHDEFLLDAIMYWEMLASFIDPVPMAALQGLKSPDLAMPVRQAPITPHPWTGISSEIFFVLAEVGRILRRRVRNGVLGTGDEEWATHLEKLLYRWYPPEASSINDPGDKRTPLADLILISQAYRLVGLLEIYRAFPNIFWQRTKTSSISDLLPAPSSEDTKFSHINSDSTRIYKSSLDYHLTMLATRTLDLVKSIPISSGACRLLPLIMLIAGSQLRLPDNITHNHQNTTTTSRSAGEVGSADHADPDTTQQHDDLVAARYLVEQRMLVLSRKYAQRPQLCALDIVKEVWERADNPSTANGNAGGGTTGGAHWIDVAHEKCWQTIFG</sequence>
<gene>
    <name evidence="5" type="ORF">CBER1_09650</name>
</gene>
<evidence type="ECO:0000313" key="6">
    <source>
        <dbReference type="Proteomes" id="UP000237631"/>
    </source>
</evidence>
<dbReference type="AlphaFoldDB" id="A0A2S6BX67"/>
<dbReference type="InterPro" id="IPR021858">
    <property type="entry name" value="Fun_TF"/>
</dbReference>
<dbReference type="PROSITE" id="PS50048">
    <property type="entry name" value="ZN2_CY6_FUNGAL_2"/>
    <property type="match status" value="1"/>
</dbReference>
<feature type="domain" description="Zn(2)-C6 fungal-type" evidence="4">
    <location>
        <begin position="13"/>
        <end position="41"/>
    </location>
</feature>
<feature type="region of interest" description="Disordered" evidence="3">
    <location>
        <begin position="582"/>
        <end position="610"/>
    </location>
</feature>
<reference evidence="6" key="1">
    <citation type="journal article" date="2017" name="bioRxiv">
        <title>Conservation of a gene cluster reveals novel cercosporin biosynthetic mechanisms and extends production to the genus Colletotrichum.</title>
        <authorList>
            <person name="de Jonge R."/>
            <person name="Ebert M.K."/>
            <person name="Huitt-Roehl C.R."/>
            <person name="Pal P."/>
            <person name="Suttle J.C."/>
            <person name="Spanner R.E."/>
            <person name="Neubauer J.D."/>
            <person name="Jurick W.M.II."/>
            <person name="Stott K.A."/>
            <person name="Secor G.A."/>
            <person name="Thomma B.P.H.J."/>
            <person name="Van de Peer Y."/>
            <person name="Townsend C.A."/>
            <person name="Bolton M.D."/>
        </authorList>
    </citation>
    <scope>NUCLEOTIDE SEQUENCE [LARGE SCALE GENOMIC DNA]</scope>
    <source>
        <strain evidence="6">CBS538.71</strain>
    </source>
</reference>